<dbReference type="RefSeq" id="WP_184288081.1">
    <property type="nucleotide sequence ID" value="NZ_JACHJO010000003.1"/>
</dbReference>
<organism evidence="1 2">
    <name type="scientific">Nocardiopsis algeriensis</name>
    <dbReference type="NCBI Taxonomy" id="1478215"/>
    <lineage>
        <taxon>Bacteria</taxon>
        <taxon>Bacillati</taxon>
        <taxon>Actinomycetota</taxon>
        <taxon>Actinomycetes</taxon>
        <taxon>Streptosporangiales</taxon>
        <taxon>Nocardiopsidaceae</taxon>
        <taxon>Nocardiopsis</taxon>
    </lineage>
</organism>
<accession>A0A841ILI1</accession>
<keyword evidence="2" id="KW-1185">Reference proteome</keyword>
<dbReference type="EMBL" id="JACHJO010000003">
    <property type="protein sequence ID" value="MBB6119010.1"/>
    <property type="molecule type" value="Genomic_DNA"/>
</dbReference>
<protein>
    <submittedName>
        <fullName evidence="1">Uncharacterized protein</fullName>
    </submittedName>
</protein>
<sequence length="119" mass="13238">MHDTLLFTELVHRLNLDDGSAEEAPDRVGVLLRRWQGRDLDPPYVLHVDPLTLGEHLRSMEAISEVFPDTTPEIGALRLLLVHIEEAVETAPEGHRHLVIGPAGVYAQPDAPPRTDRSV</sequence>
<gene>
    <name evidence="1" type="ORF">FHS13_000945</name>
</gene>
<reference evidence="1 2" key="1">
    <citation type="submission" date="2020-08" db="EMBL/GenBank/DDBJ databases">
        <title>Genomic Encyclopedia of Type Strains, Phase III (KMG-III): the genomes of soil and plant-associated and newly described type strains.</title>
        <authorList>
            <person name="Whitman W."/>
        </authorList>
    </citation>
    <scope>NUCLEOTIDE SEQUENCE [LARGE SCALE GENOMIC DNA]</scope>
    <source>
        <strain evidence="1 2">CECT 8712</strain>
    </source>
</reference>
<evidence type="ECO:0000313" key="2">
    <source>
        <dbReference type="Proteomes" id="UP000536604"/>
    </source>
</evidence>
<name>A0A841ILI1_9ACTN</name>
<dbReference type="Proteomes" id="UP000536604">
    <property type="component" value="Unassembled WGS sequence"/>
</dbReference>
<comment type="caution">
    <text evidence="1">The sequence shown here is derived from an EMBL/GenBank/DDBJ whole genome shotgun (WGS) entry which is preliminary data.</text>
</comment>
<proteinExistence type="predicted"/>
<dbReference type="AlphaFoldDB" id="A0A841ILI1"/>
<evidence type="ECO:0000313" key="1">
    <source>
        <dbReference type="EMBL" id="MBB6119010.1"/>
    </source>
</evidence>